<dbReference type="InterPro" id="IPR011042">
    <property type="entry name" value="6-blade_b-propeller_TolB-like"/>
</dbReference>
<evidence type="ECO:0000313" key="2">
    <source>
        <dbReference type="EMBL" id="SES06397.1"/>
    </source>
</evidence>
<gene>
    <name evidence="2" type="ORF">SAMN04490244_105150</name>
</gene>
<dbReference type="InterPro" id="IPR027372">
    <property type="entry name" value="Phytase-like_dom"/>
</dbReference>
<dbReference type="EMBL" id="FOGU01000005">
    <property type="protein sequence ID" value="SES06397.1"/>
    <property type="molecule type" value="Genomic_DNA"/>
</dbReference>
<reference evidence="2 3" key="1">
    <citation type="submission" date="2016-10" db="EMBL/GenBank/DDBJ databases">
        <authorList>
            <person name="de Groot N.N."/>
        </authorList>
    </citation>
    <scope>NUCLEOTIDE SEQUENCE [LARGE SCALE GENOMIC DNA]</scope>
    <source>
        <strain evidence="2 3">DSM 23042</strain>
    </source>
</reference>
<dbReference type="STRING" id="641238.SAMN04490244_105150"/>
<dbReference type="SUPFAM" id="SSF101898">
    <property type="entry name" value="NHL repeat"/>
    <property type="match status" value="1"/>
</dbReference>
<feature type="domain" description="Phytase-like" evidence="1">
    <location>
        <begin position="10"/>
        <end position="238"/>
    </location>
</feature>
<name>A0A1H9UB48_9RHOB</name>
<evidence type="ECO:0000313" key="3">
    <source>
        <dbReference type="Proteomes" id="UP000198885"/>
    </source>
</evidence>
<keyword evidence="3" id="KW-1185">Reference proteome</keyword>
<dbReference type="Gene3D" id="2.120.10.30">
    <property type="entry name" value="TolB, C-terminal domain"/>
    <property type="match status" value="1"/>
</dbReference>
<dbReference type="Pfam" id="PF13449">
    <property type="entry name" value="Phytase-like"/>
    <property type="match status" value="1"/>
</dbReference>
<dbReference type="AlphaFoldDB" id="A0A1H9UB48"/>
<dbReference type="Proteomes" id="UP000198885">
    <property type="component" value="Unassembled WGS sequence"/>
</dbReference>
<accession>A0A1H9UB48</accession>
<proteinExistence type="predicted"/>
<protein>
    <recommendedName>
        <fullName evidence="1">Phytase-like domain-containing protein</fullName>
    </recommendedName>
</protein>
<sequence length="253" mass="26858">MWSGAEAAHGGFSGIEVGPEGRSFTAISDRGRIVTGTLLRDAGGTLTGVRSGPLRPLRGAPDATPDAEGLAIASDGTLFVSAEGRHRILHYDGAGGPARPTRPAPAFAGLERNRGFEALAIDADGTLWTLPEHGGDTIPLYRRDADGWQQVGTIPSANGFVPVGADFGPDGALYLLERKFFGPLGFASQVRRVTLDGPPRVRTLLTTGPGTHDNLEGLAVWRDPSGALRLTMVSDDNFLFLQTTEIVEYRLRD</sequence>
<evidence type="ECO:0000259" key="1">
    <source>
        <dbReference type="Pfam" id="PF13449"/>
    </source>
</evidence>
<organism evidence="2 3">
    <name type="scientific">Tranquillimonas rosea</name>
    <dbReference type="NCBI Taxonomy" id="641238"/>
    <lineage>
        <taxon>Bacteria</taxon>
        <taxon>Pseudomonadati</taxon>
        <taxon>Pseudomonadota</taxon>
        <taxon>Alphaproteobacteria</taxon>
        <taxon>Rhodobacterales</taxon>
        <taxon>Roseobacteraceae</taxon>
        <taxon>Tranquillimonas</taxon>
    </lineage>
</organism>